<dbReference type="InterPro" id="IPR009057">
    <property type="entry name" value="Homeodomain-like_sf"/>
</dbReference>
<dbReference type="RefSeq" id="WP_267491358.1">
    <property type="nucleotide sequence ID" value="NZ_CP064789.1"/>
</dbReference>
<dbReference type="GeneID" id="76803613"/>
<dbReference type="Proteomes" id="UP000663305">
    <property type="component" value="Chromosome"/>
</dbReference>
<dbReference type="InterPro" id="IPR047655">
    <property type="entry name" value="Transpos_IS630-like"/>
</dbReference>
<feature type="compositionally biased region" description="Acidic residues" evidence="1">
    <location>
        <begin position="155"/>
        <end position="167"/>
    </location>
</feature>
<reference evidence="2" key="1">
    <citation type="submission" date="2020-11" db="EMBL/GenBank/DDBJ databases">
        <title>Carbohydrate-dependent, anaerobic sulfur respiration: A novel catabolism in halophilic archaea.</title>
        <authorList>
            <person name="Sorokin D.Y."/>
            <person name="Messina E."/>
            <person name="Smedile F."/>
            <person name="La Cono V."/>
            <person name="Hallsworth J.E."/>
            <person name="Yakimov M.M."/>
        </authorList>
    </citation>
    <scope>NUCLEOTIDE SEQUENCE</scope>
    <source>
        <strain evidence="2">HSR-Bgl</strain>
    </source>
</reference>
<evidence type="ECO:0000256" key="1">
    <source>
        <dbReference type="SAM" id="MobiDB-lite"/>
    </source>
</evidence>
<protein>
    <submittedName>
        <fullName evidence="2">Transposase</fullName>
    </submittedName>
</protein>
<evidence type="ECO:0000313" key="3">
    <source>
        <dbReference type="Proteomes" id="UP000663305"/>
    </source>
</evidence>
<sequence length="174" mass="19846">MSEEELEQAIEDAQSADETRLVRRLCFIKNLYQGDTRKQAGRRVGISQSTTRRWARAWNDDGVEGLRPRFGGGRPPKLTPTQFDELCGILEEDQPWTPQAIHALIEDRYDVTYHPAHLSRKLRAAGMNYAKPRPMDPRSPADADEILAERLTEALGEDDHDTEEDDPVVLGFFR</sequence>
<organism evidence="2 3">
    <name type="scientific">Halapricum desulfuricans</name>
    <dbReference type="NCBI Taxonomy" id="2841257"/>
    <lineage>
        <taxon>Archaea</taxon>
        <taxon>Methanobacteriati</taxon>
        <taxon>Methanobacteriota</taxon>
        <taxon>Stenosarchaea group</taxon>
        <taxon>Halobacteria</taxon>
        <taxon>Halobacteriales</taxon>
        <taxon>Haloarculaceae</taxon>
        <taxon>Halapricum</taxon>
    </lineage>
</organism>
<name>A0A897NMU6_9EURY</name>
<gene>
    <name evidence="2" type="ORF">HSBGL_1822</name>
</gene>
<evidence type="ECO:0000313" key="2">
    <source>
        <dbReference type="EMBL" id="QSG12233.1"/>
    </source>
</evidence>
<dbReference type="EMBL" id="CP064789">
    <property type="protein sequence ID" value="QSG12233.1"/>
    <property type="molecule type" value="Genomic_DNA"/>
</dbReference>
<dbReference type="AlphaFoldDB" id="A0A897NMU6"/>
<proteinExistence type="predicted"/>
<accession>A0A897NMU6</accession>
<dbReference type="SUPFAM" id="SSF46689">
    <property type="entry name" value="Homeodomain-like"/>
    <property type="match status" value="1"/>
</dbReference>
<feature type="region of interest" description="Disordered" evidence="1">
    <location>
        <begin position="132"/>
        <end position="169"/>
    </location>
</feature>
<dbReference type="Pfam" id="PF13565">
    <property type="entry name" value="HTH_32"/>
    <property type="match status" value="1"/>
</dbReference>
<dbReference type="NCBIfam" id="NF033545">
    <property type="entry name" value="transpos_IS630"/>
    <property type="match status" value="1"/>
</dbReference>
<feature type="compositionally biased region" description="Basic and acidic residues" evidence="1">
    <location>
        <begin position="133"/>
        <end position="152"/>
    </location>
</feature>